<keyword evidence="4" id="KW-0812">Transmembrane</keyword>
<dbReference type="Gene3D" id="2.60.40.10">
    <property type="entry name" value="Immunoglobulins"/>
    <property type="match status" value="1"/>
</dbReference>
<feature type="compositionally biased region" description="Polar residues" evidence="3">
    <location>
        <begin position="13"/>
        <end position="30"/>
    </location>
</feature>
<evidence type="ECO:0000256" key="2">
    <source>
        <dbReference type="ARBA" id="ARBA00023157"/>
    </source>
</evidence>
<evidence type="ECO:0000259" key="5">
    <source>
        <dbReference type="PROSITE" id="PS50835"/>
    </source>
</evidence>
<dbReference type="EMBL" id="BEYU01000042">
    <property type="protein sequence ID" value="GBG28485.1"/>
    <property type="molecule type" value="Genomic_DNA"/>
</dbReference>
<feature type="transmembrane region" description="Helical" evidence="4">
    <location>
        <begin position="249"/>
        <end position="271"/>
    </location>
</feature>
<dbReference type="GO" id="GO:0098609">
    <property type="term" value="P:cell-cell adhesion"/>
    <property type="evidence" value="ECO:0007669"/>
    <property type="project" value="TreeGrafter"/>
</dbReference>
<dbReference type="GO" id="GO:0016020">
    <property type="term" value="C:membrane"/>
    <property type="evidence" value="ECO:0007669"/>
    <property type="project" value="UniProtKB-SubCell"/>
</dbReference>
<gene>
    <name evidence="6" type="ORF">FCC1311_047082</name>
</gene>
<feature type="compositionally biased region" description="Basic and acidic residues" evidence="3">
    <location>
        <begin position="52"/>
        <end position="71"/>
    </location>
</feature>
<dbReference type="InterPro" id="IPR007110">
    <property type="entry name" value="Ig-like_dom"/>
</dbReference>
<keyword evidence="4" id="KW-1133">Transmembrane helix</keyword>
<dbReference type="SMART" id="SM00408">
    <property type="entry name" value="IGc2"/>
    <property type="match status" value="1"/>
</dbReference>
<evidence type="ECO:0000313" key="6">
    <source>
        <dbReference type="EMBL" id="GBG28485.1"/>
    </source>
</evidence>
<dbReference type="SMART" id="SM00409">
    <property type="entry name" value="IG"/>
    <property type="match status" value="1"/>
</dbReference>
<dbReference type="AlphaFoldDB" id="A0A2R5GD39"/>
<feature type="region of interest" description="Disordered" evidence="3">
    <location>
        <begin position="156"/>
        <end position="188"/>
    </location>
</feature>
<keyword evidence="7" id="KW-1185">Reference proteome</keyword>
<feature type="compositionally biased region" description="Polar residues" evidence="3">
    <location>
        <begin position="102"/>
        <end position="112"/>
    </location>
</feature>
<keyword evidence="1" id="KW-0677">Repeat</keyword>
<dbReference type="SUPFAM" id="SSF48726">
    <property type="entry name" value="Immunoglobulin"/>
    <property type="match status" value="1"/>
</dbReference>
<dbReference type="InParanoid" id="A0A2R5GD39"/>
<feature type="compositionally biased region" description="Low complexity" evidence="3">
    <location>
        <begin position="89"/>
        <end position="99"/>
    </location>
</feature>
<dbReference type="InterPro" id="IPR003598">
    <property type="entry name" value="Ig_sub2"/>
</dbReference>
<proteinExistence type="predicted"/>
<comment type="caution">
    <text evidence="6">The sequence shown here is derived from an EMBL/GenBank/DDBJ whole genome shotgun (WGS) entry which is preliminary data.</text>
</comment>
<evidence type="ECO:0000256" key="4">
    <source>
        <dbReference type="SAM" id="Phobius"/>
    </source>
</evidence>
<feature type="region of interest" description="Disordered" evidence="3">
    <location>
        <begin position="207"/>
        <end position="241"/>
    </location>
</feature>
<dbReference type="InterPro" id="IPR013783">
    <property type="entry name" value="Ig-like_fold"/>
</dbReference>
<accession>A0A2R5GD39</accession>
<evidence type="ECO:0000256" key="1">
    <source>
        <dbReference type="ARBA" id="ARBA00022737"/>
    </source>
</evidence>
<evidence type="ECO:0000256" key="3">
    <source>
        <dbReference type="SAM" id="MobiDB-lite"/>
    </source>
</evidence>
<feature type="domain" description="Ig-like" evidence="5">
    <location>
        <begin position="280"/>
        <end position="347"/>
    </location>
</feature>
<dbReference type="OrthoDB" id="207315at2759"/>
<feature type="compositionally biased region" description="Basic residues" evidence="3">
    <location>
        <begin position="175"/>
        <end position="185"/>
    </location>
</feature>
<dbReference type="InterPro" id="IPR003599">
    <property type="entry name" value="Ig_sub"/>
</dbReference>
<feature type="region of interest" description="Disordered" evidence="3">
    <location>
        <begin position="1"/>
        <end position="112"/>
    </location>
</feature>
<sequence length="569" mass="60337">MARKSAPLGEISLGNSHHPNANGLASNGGSSDEDALPGRRQGAGAMAQLWDENGHDAENIRRENVAPDLRRQTARKAVRGGKLSNGVGRRAASTSTAAALQPASNGSASRPLQTLDDNLVHKKDTHLHFQQQQQQQQQHDQNVAAIDARAKIPDINAPALTKQDAQKSAAPKIRTNGKTKSKASKTKTDLLNVSHAECDMGVAAATASSTDTKQKVLDRHAHGDSSAAASALDDHADAPASGPRTSFRALGVLAAVLAIVAVIAGATYQWANAGPLPVAPVASSKSFFHAVSLGETFEFELEAEGEPAPAFQWRLNGVNVAGATDRVLRVRGATMRDSGTYSCVVENEAGRLVWEEGYLNVLDGEETRPSRDAAEVVSEVPHQDPLPGVEPPLMLVPSLIELEEQAKRGDSTRVRQVRTCLLRHAPDNIMRAASVDGGAAVIAAGPRAEYLDCFPSLQSLLLQAHSDAVLVQKQDQALDMLRALHGTSKKRSLLVNVFAALDDLAKARIDAQQDASLLRYHDDLLTRVAFQAGLFCASTPQCASTSSDRTGSDARTRFVGLVLSALTGA</sequence>
<feature type="compositionally biased region" description="Basic and acidic residues" evidence="3">
    <location>
        <begin position="212"/>
        <end position="223"/>
    </location>
</feature>
<keyword evidence="4" id="KW-0472">Membrane</keyword>
<evidence type="ECO:0000313" key="7">
    <source>
        <dbReference type="Proteomes" id="UP000241890"/>
    </source>
</evidence>
<organism evidence="6 7">
    <name type="scientific">Hondaea fermentalgiana</name>
    <dbReference type="NCBI Taxonomy" id="2315210"/>
    <lineage>
        <taxon>Eukaryota</taxon>
        <taxon>Sar</taxon>
        <taxon>Stramenopiles</taxon>
        <taxon>Bigyra</taxon>
        <taxon>Labyrinthulomycetes</taxon>
        <taxon>Thraustochytrida</taxon>
        <taxon>Thraustochytriidae</taxon>
        <taxon>Hondaea</taxon>
    </lineage>
</organism>
<dbReference type="Proteomes" id="UP000241890">
    <property type="component" value="Unassembled WGS sequence"/>
</dbReference>
<protein>
    <recommendedName>
        <fullName evidence="5">Ig-like domain-containing protein</fullName>
    </recommendedName>
</protein>
<dbReference type="Pfam" id="PF13927">
    <property type="entry name" value="Ig_3"/>
    <property type="match status" value="1"/>
</dbReference>
<dbReference type="PANTHER" id="PTHR44170:SF6">
    <property type="entry name" value="CONTACTIN"/>
    <property type="match status" value="1"/>
</dbReference>
<keyword evidence="2" id="KW-1015">Disulfide bond</keyword>
<dbReference type="InterPro" id="IPR036179">
    <property type="entry name" value="Ig-like_dom_sf"/>
</dbReference>
<dbReference type="PROSITE" id="PS50835">
    <property type="entry name" value="IG_LIKE"/>
    <property type="match status" value="1"/>
</dbReference>
<name>A0A2R5GD39_9STRA</name>
<dbReference type="PANTHER" id="PTHR44170">
    <property type="entry name" value="PROTEIN SIDEKICK"/>
    <property type="match status" value="1"/>
</dbReference>
<reference evidence="6 7" key="1">
    <citation type="submission" date="2017-12" db="EMBL/GenBank/DDBJ databases">
        <title>Sequencing, de novo assembly and annotation of complete genome of a new Thraustochytrid species, strain FCC1311.</title>
        <authorList>
            <person name="Sedici K."/>
            <person name="Godart F."/>
            <person name="Aiese Cigliano R."/>
            <person name="Sanseverino W."/>
            <person name="Barakat M."/>
            <person name="Ortet P."/>
            <person name="Marechal E."/>
            <person name="Cagnac O."/>
            <person name="Amato A."/>
        </authorList>
    </citation>
    <scope>NUCLEOTIDE SEQUENCE [LARGE SCALE GENOMIC DNA]</scope>
</reference>